<dbReference type="AlphaFoldDB" id="A0A1Y1ZH88"/>
<dbReference type="CDD" id="cd00067">
    <property type="entry name" value="GAL4"/>
    <property type="match status" value="1"/>
</dbReference>
<dbReference type="Proteomes" id="UP000193144">
    <property type="component" value="Unassembled WGS sequence"/>
</dbReference>
<proteinExistence type="predicted"/>
<feature type="domain" description="Zn(2)-C6 fungal-type" evidence="3">
    <location>
        <begin position="18"/>
        <end position="49"/>
    </location>
</feature>
<dbReference type="InterPro" id="IPR036864">
    <property type="entry name" value="Zn2-C6_fun-type_DNA-bd_sf"/>
</dbReference>
<keyword evidence="2" id="KW-0539">Nucleus</keyword>
<dbReference type="EMBL" id="MCFA01000084">
    <property type="protein sequence ID" value="ORY09569.1"/>
    <property type="molecule type" value="Genomic_DNA"/>
</dbReference>
<dbReference type="GO" id="GO:0008270">
    <property type="term" value="F:zinc ion binding"/>
    <property type="evidence" value="ECO:0007669"/>
    <property type="project" value="InterPro"/>
</dbReference>
<evidence type="ECO:0000256" key="2">
    <source>
        <dbReference type="ARBA" id="ARBA00023242"/>
    </source>
</evidence>
<evidence type="ECO:0000259" key="3">
    <source>
        <dbReference type="PROSITE" id="PS50048"/>
    </source>
</evidence>
<accession>A0A1Y1ZH88</accession>
<dbReference type="Pfam" id="PF00172">
    <property type="entry name" value="Zn_clus"/>
    <property type="match status" value="1"/>
</dbReference>
<dbReference type="SMART" id="SM00066">
    <property type="entry name" value="GAL4"/>
    <property type="match status" value="1"/>
</dbReference>
<gene>
    <name evidence="4" type="ORF">BCR34DRAFT_368276</name>
</gene>
<evidence type="ECO:0000313" key="4">
    <source>
        <dbReference type="EMBL" id="ORY09569.1"/>
    </source>
</evidence>
<dbReference type="STRING" id="1231657.A0A1Y1ZH88"/>
<dbReference type="InterPro" id="IPR001138">
    <property type="entry name" value="Zn2Cys6_DnaBD"/>
</dbReference>
<dbReference type="PANTHER" id="PTHR31001:SF90">
    <property type="entry name" value="CENTROMERE DNA-BINDING PROTEIN COMPLEX CBF3 SUBUNIT B"/>
    <property type="match status" value="1"/>
</dbReference>
<dbReference type="GO" id="GO:0005634">
    <property type="term" value="C:nucleus"/>
    <property type="evidence" value="ECO:0007669"/>
    <property type="project" value="UniProtKB-SubCell"/>
</dbReference>
<evidence type="ECO:0000256" key="1">
    <source>
        <dbReference type="ARBA" id="ARBA00004123"/>
    </source>
</evidence>
<protein>
    <recommendedName>
        <fullName evidence="3">Zn(2)-C6 fungal-type domain-containing protein</fullName>
    </recommendedName>
</protein>
<dbReference type="PROSITE" id="PS00463">
    <property type="entry name" value="ZN2_CY6_FUNGAL_1"/>
    <property type="match status" value="1"/>
</dbReference>
<dbReference type="InterPro" id="IPR050613">
    <property type="entry name" value="Sec_Metabolite_Reg"/>
</dbReference>
<keyword evidence="5" id="KW-1185">Reference proteome</keyword>
<dbReference type="GO" id="GO:0000981">
    <property type="term" value="F:DNA-binding transcription factor activity, RNA polymerase II-specific"/>
    <property type="evidence" value="ECO:0007669"/>
    <property type="project" value="InterPro"/>
</dbReference>
<comment type="caution">
    <text evidence="4">The sequence shown here is derived from an EMBL/GenBank/DDBJ whole genome shotgun (WGS) entry which is preliminary data.</text>
</comment>
<dbReference type="PANTHER" id="PTHR31001">
    <property type="entry name" value="UNCHARACTERIZED TRANSCRIPTIONAL REGULATORY PROTEIN"/>
    <property type="match status" value="1"/>
</dbReference>
<name>A0A1Y1ZH88_9PLEO</name>
<sequence length="189" mass="21025">MVMDEESNATRTQRVRLTCSHCHRRKIKCDKNIPCGSCIKRGIGDHCSREETGGSVAPTRREVATSSDDVVQELRNRILQLETRSPLSPGDNLGSNRPAARIVSPTNRNLGISGQGVEKPGLETDFTENGVQEREWRANAMSSRHHSLNAFSSNVPTLRFSDYPLRRLATALEEQNNPSICFRSVPPRA</sequence>
<reference evidence="4 5" key="1">
    <citation type="submission" date="2016-07" db="EMBL/GenBank/DDBJ databases">
        <title>Pervasive Adenine N6-methylation of Active Genes in Fungi.</title>
        <authorList>
            <consortium name="DOE Joint Genome Institute"/>
            <person name="Mondo S.J."/>
            <person name="Dannebaum R.O."/>
            <person name="Kuo R.C."/>
            <person name="Labutti K."/>
            <person name="Haridas S."/>
            <person name="Kuo A."/>
            <person name="Salamov A."/>
            <person name="Ahrendt S.R."/>
            <person name="Lipzen A."/>
            <person name="Sullivan W."/>
            <person name="Andreopoulos W.B."/>
            <person name="Clum A."/>
            <person name="Lindquist E."/>
            <person name="Daum C."/>
            <person name="Ramamoorthy G.K."/>
            <person name="Gryganskyi A."/>
            <person name="Culley D."/>
            <person name="Magnuson J.K."/>
            <person name="James T.Y."/>
            <person name="O'Malley M.A."/>
            <person name="Stajich J.E."/>
            <person name="Spatafora J.W."/>
            <person name="Visel A."/>
            <person name="Grigoriev I.V."/>
        </authorList>
    </citation>
    <scope>NUCLEOTIDE SEQUENCE [LARGE SCALE GENOMIC DNA]</scope>
    <source>
        <strain evidence="4 5">CBS 115471</strain>
    </source>
</reference>
<dbReference type="SUPFAM" id="SSF57701">
    <property type="entry name" value="Zn2/Cys6 DNA-binding domain"/>
    <property type="match status" value="1"/>
</dbReference>
<dbReference type="Gene3D" id="4.10.240.10">
    <property type="entry name" value="Zn(2)-C6 fungal-type DNA-binding domain"/>
    <property type="match status" value="1"/>
</dbReference>
<organism evidence="4 5">
    <name type="scientific">Clohesyomyces aquaticus</name>
    <dbReference type="NCBI Taxonomy" id="1231657"/>
    <lineage>
        <taxon>Eukaryota</taxon>
        <taxon>Fungi</taxon>
        <taxon>Dikarya</taxon>
        <taxon>Ascomycota</taxon>
        <taxon>Pezizomycotina</taxon>
        <taxon>Dothideomycetes</taxon>
        <taxon>Pleosporomycetidae</taxon>
        <taxon>Pleosporales</taxon>
        <taxon>Lindgomycetaceae</taxon>
        <taxon>Clohesyomyces</taxon>
    </lineage>
</organism>
<evidence type="ECO:0000313" key="5">
    <source>
        <dbReference type="Proteomes" id="UP000193144"/>
    </source>
</evidence>
<dbReference type="OrthoDB" id="1747771at2759"/>
<comment type="subcellular location">
    <subcellularLocation>
        <location evidence="1">Nucleus</location>
    </subcellularLocation>
</comment>
<dbReference type="PROSITE" id="PS50048">
    <property type="entry name" value="ZN2_CY6_FUNGAL_2"/>
    <property type="match status" value="1"/>
</dbReference>